<dbReference type="EMBL" id="CP020814">
    <property type="protein sequence ID" value="ARK30759.1"/>
    <property type="molecule type" value="Genomic_DNA"/>
</dbReference>
<dbReference type="CDD" id="cd00093">
    <property type="entry name" value="HTH_XRE"/>
    <property type="match status" value="1"/>
</dbReference>
<dbReference type="Pfam" id="PF01381">
    <property type="entry name" value="HTH_3"/>
    <property type="match status" value="1"/>
</dbReference>
<dbReference type="Proteomes" id="UP000193006">
    <property type="component" value="Chromosome"/>
</dbReference>
<evidence type="ECO:0000313" key="2">
    <source>
        <dbReference type="EMBL" id="ARK30759.1"/>
    </source>
</evidence>
<keyword evidence="3" id="KW-1185">Reference proteome</keyword>
<dbReference type="GO" id="GO:0003677">
    <property type="term" value="F:DNA binding"/>
    <property type="evidence" value="ECO:0007669"/>
    <property type="project" value="InterPro"/>
</dbReference>
<evidence type="ECO:0000259" key="1">
    <source>
        <dbReference type="Pfam" id="PF01381"/>
    </source>
</evidence>
<sequence length="74" mass="8493">MWGLNKKRSKIGKFIDEHGFTQEQLCKAANIGRNTASRICSDPEYMPSTNTIKKVMKAIREIEPNAKTEDFFDL</sequence>
<name>A0A1X9MBD3_9BACI</name>
<proteinExistence type="predicted"/>
<dbReference type="AlphaFoldDB" id="A0A1X9MBD3"/>
<dbReference type="KEGG" id="bkw:BkAM31D_13460"/>
<accession>A0A1X9MBD3</accession>
<reference evidence="2 3" key="1">
    <citation type="submission" date="2017-04" db="EMBL/GenBank/DDBJ databases">
        <title>Bacillus krulwichiae AM31D Genome sequencing and assembly.</title>
        <authorList>
            <person name="Krulwich T.A."/>
            <person name="Anastor L."/>
            <person name="Ehrlich R."/>
            <person name="Ehrlich G.D."/>
            <person name="Janto B."/>
        </authorList>
    </citation>
    <scope>NUCLEOTIDE SEQUENCE [LARGE SCALE GENOMIC DNA]</scope>
    <source>
        <strain evidence="2 3">AM31D</strain>
    </source>
</reference>
<dbReference type="RefSeq" id="WP_066149585.1">
    <property type="nucleotide sequence ID" value="NZ_CP020814.1"/>
</dbReference>
<organism evidence="2 3">
    <name type="scientific">Halalkalibacter krulwichiae</name>
    <dbReference type="NCBI Taxonomy" id="199441"/>
    <lineage>
        <taxon>Bacteria</taxon>
        <taxon>Bacillati</taxon>
        <taxon>Bacillota</taxon>
        <taxon>Bacilli</taxon>
        <taxon>Bacillales</taxon>
        <taxon>Bacillaceae</taxon>
        <taxon>Halalkalibacter</taxon>
    </lineage>
</organism>
<dbReference type="InterPro" id="IPR010982">
    <property type="entry name" value="Lambda_DNA-bd_dom_sf"/>
</dbReference>
<protein>
    <submittedName>
        <fullName evidence="2">Helix-turn-helix protein</fullName>
    </submittedName>
</protein>
<dbReference type="InterPro" id="IPR001387">
    <property type="entry name" value="Cro/C1-type_HTH"/>
</dbReference>
<evidence type="ECO:0000313" key="3">
    <source>
        <dbReference type="Proteomes" id="UP000193006"/>
    </source>
</evidence>
<gene>
    <name evidence="2" type="ORF">BkAM31D_13460</name>
</gene>
<dbReference type="SUPFAM" id="SSF47413">
    <property type="entry name" value="lambda repressor-like DNA-binding domains"/>
    <property type="match status" value="1"/>
</dbReference>
<dbReference type="Gene3D" id="1.10.260.40">
    <property type="entry name" value="lambda repressor-like DNA-binding domains"/>
    <property type="match status" value="1"/>
</dbReference>
<feature type="domain" description="HTH cro/C1-type" evidence="1">
    <location>
        <begin position="16"/>
        <end position="59"/>
    </location>
</feature>
<dbReference type="STRING" id="199441.BkAM31D_13460"/>